<accession>A0A0A9CHZ8</accession>
<protein>
    <submittedName>
        <fullName evidence="1">Uncharacterized protein</fullName>
    </submittedName>
</protein>
<evidence type="ECO:0000313" key="1">
    <source>
        <dbReference type="EMBL" id="JAD73020.1"/>
    </source>
</evidence>
<dbReference type="EMBL" id="GBRH01224875">
    <property type="protein sequence ID" value="JAD73020.1"/>
    <property type="molecule type" value="Transcribed_RNA"/>
</dbReference>
<reference evidence="1" key="1">
    <citation type="submission" date="2014-09" db="EMBL/GenBank/DDBJ databases">
        <authorList>
            <person name="Magalhaes I.L.F."/>
            <person name="Oliveira U."/>
            <person name="Santos F.R."/>
            <person name="Vidigal T.H.D.A."/>
            <person name="Brescovit A.D."/>
            <person name="Santos A.J."/>
        </authorList>
    </citation>
    <scope>NUCLEOTIDE SEQUENCE</scope>
    <source>
        <tissue evidence="1">Shoot tissue taken approximately 20 cm above the soil surface</tissue>
    </source>
</reference>
<name>A0A0A9CHZ8_ARUDO</name>
<proteinExistence type="predicted"/>
<reference evidence="1" key="2">
    <citation type="journal article" date="2015" name="Data Brief">
        <title>Shoot transcriptome of the giant reed, Arundo donax.</title>
        <authorList>
            <person name="Barrero R.A."/>
            <person name="Guerrero F.D."/>
            <person name="Moolhuijzen P."/>
            <person name="Goolsby J.A."/>
            <person name="Tidwell J."/>
            <person name="Bellgard S.E."/>
            <person name="Bellgard M.I."/>
        </authorList>
    </citation>
    <scope>NUCLEOTIDE SEQUENCE</scope>
    <source>
        <tissue evidence="1">Shoot tissue taken approximately 20 cm above the soil surface</tissue>
    </source>
</reference>
<sequence length="31" mass="3312">MSQLLFDAIVSLCSVKSFTVCMVQISAYVGA</sequence>
<organism evidence="1">
    <name type="scientific">Arundo donax</name>
    <name type="common">Giant reed</name>
    <name type="synonym">Donax arundinaceus</name>
    <dbReference type="NCBI Taxonomy" id="35708"/>
    <lineage>
        <taxon>Eukaryota</taxon>
        <taxon>Viridiplantae</taxon>
        <taxon>Streptophyta</taxon>
        <taxon>Embryophyta</taxon>
        <taxon>Tracheophyta</taxon>
        <taxon>Spermatophyta</taxon>
        <taxon>Magnoliopsida</taxon>
        <taxon>Liliopsida</taxon>
        <taxon>Poales</taxon>
        <taxon>Poaceae</taxon>
        <taxon>PACMAD clade</taxon>
        <taxon>Arundinoideae</taxon>
        <taxon>Arundineae</taxon>
        <taxon>Arundo</taxon>
    </lineage>
</organism>
<dbReference type="AlphaFoldDB" id="A0A0A9CHZ8"/>